<feature type="transmembrane region" description="Helical" evidence="1">
    <location>
        <begin position="268"/>
        <end position="287"/>
    </location>
</feature>
<feature type="transmembrane region" description="Helical" evidence="1">
    <location>
        <begin position="299"/>
        <end position="321"/>
    </location>
</feature>
<keyword evidence="3" id="KW-1185">Reference proteome</keyword>
<evidence type="ECO:0000256" key="1">
    <source>
        <dbReference type="SAM" id="Phobius"/>
    </source>
</evidence>
<feature type="transmembrane region" description="Helical" evidence="1">
    <location>
        <begin position="184"/>
        <end position="200"/>
    </location>
</feature>
<proteinExistence type="predicted"/>
<organism evidence="2 3">
    <name type="scientific">Acinetobacter terrestris</name>
    <dbReference type="NCBI Taxonomy" id="2529843"/>
    <lineage>
        <taxon>Bacteria</taxon>
        <taxon>Pseudomonadati</taxon>
        <taxon>Pseudomonadota</taxon>
        <taxon>Gammaproteobacteria</taxon>
        <taxon>Moraxellales</taxon>
        <taxon>Moraxellaceae</taxon>
        <taxon>Acinetobacter</taxon>
        <taxon>Acinetobacter Taxon 24</taxon>
    </lineage>
</organism>
<feature type="transmembrane region" description="Helical" evidence="1">
    <location>
        <begin position="327"/>
        <end position="344"/>
    </location>
</feature>
<keyword evidence="1" id="KW-0472">Membrane</keyword>
<keyword evidence="1" id="KW-1133">Transmembrane helix</keyword>
<dbReference type="EMBL" id="JABERJ010000039">
    <property type="protein sequence ID" value="NNH27467.1"/>
    <property type="molecule type" value="Genomic_DNA"/>
</dbReference>
<feature type="transmembrane region" description="Helical" evidence="1">
    <location>
        <begin position="49"/>
        <end position="67"/>
    </location>
</feature>
<keyword evidence="1" id="KW-0812">Transmembrane</keyword>
<evidence type="ECO:0000313" key="2">
    <source>
        <dbReference type="EMBL" id="NNH27467.1"/>
    </source>
</evidence>
<feature type="transmembrane region" description="Helical" evidence="1">
    <location>
        <begin position="129"/>
        <end position="148"/>
    </location>
</feature>
<name>A0ABX1UW77_9GAMM</name>
<feature type="transmembrane region" description="Helical" evidence="1">
    <location>
        <begin position="154"/>
        <end position="172"/>
    </location>
</feature>
<evidence type="ECO:0008006" key="4">
    <source>
        <dbReference type="Google" id="ProtNLM"/>
    </source>
</evidence>
<dbReference type="Proteomes" id="UP000555322">
    <property type="component" value="Unassembled WGS sequence"/>
</dbReference>
<feature type="transmembrane region" description="Helical" evidence="1">
    <location>
        <begin position="100"/>
        <end position="117"/>
    </location>
</feature>
<comment type="caution">
    <text evidence="2">The sequence shown here is derived from an EMBL/GenBank/DDBJ whole genome shotgun (WGS) entry which is preliminary data.</text>
</comment>
<gene>
    <name evidence="2" type="ORF">HLH15_13575</name>
</gene>
<feature type="transmembrane region" description="Helical" evidence="1">
    <location>
        <begin position="15"/>
        <end position="37"/>
    </location>
</feature>
<accession>A0ABX1UW77</accession>
<sequence length="349" mass="41371">MKPEYLFRNTISYDYLPYILLPIFCYFLILPSIFIRRINLDFLFQNEKINYLILILFPFIIFSLFYLTPYTFNTFIYGAESMRAGGGSGSEYFMLPPTKLTTFAVGIAMFYPLYLFFLFQQIVTKGSKLLIIIMITGVISGIIGGLVFATRDRFIYIIFYLLLFYWLWLPYFDNHVKLIVNRTIKFSIYICFGFFSWITFDRFGDGFSEFFKSTLFYYGAQPYIFAEIYSKSQVHGLNYIFPLFFDGKGLIDKSSPEYWMWGTLFQNLFFSGGILFCIIFVLFHSIFSSTFFNYFHRLNFIYLIYLILYFQIVSHGVFYYNLGFPGGNNYLIGMIFFGIVMFFFNKAKV</sequence>
<evidence type="ECO:0000313" key="3">
    <source>
        <dbReference type="Proteomes" id="UP000555322"/>
    </source>
</evidence>
<protein>
    <recommendedName>
        <fullName evidence="4">Oligosaccharide repeat unit polymerase</fullName>
    </recommendedName>
</protein>
<reference evidence="2 3" key="1">
    <citation type="submission" date="2020-04" db="EMBL/GenBank/DDBJ databases">
        <title>Acinetobacter Taxon 24.</title>
        <authorList>
            <person name="Nemec A."/>
            <person name="Radolfova-Krizova L."/>
            <person name="Higgins P.G."/>
            <person name="Spanelova P."/>
        </authorList>
    </citation>
    <scope>NUCLEOTIDE SEQUENCE [LARGE SCALE GENOMIC DNA]</scope>
    <source>
        <strain evidence="2 3">ANC 5084</strain>
    </source>
</reference>